<dbReference type="PROSITE" id="PS52029">
    <property type="entry name" value="LD_TPASE"/>
    <property type="match status" value="1"/>
</dbReference>
<protein>
    <recommendedName>
        <fullName evidence="9">L,D-TPase catalytic domain-containing protein</fullName>
    </recommendedName>
</protein>
<evidence type="ECO:0000256" key="2">
    <source>
        <dbReference type="ARBA" id="ARBA00005992"/>
    </source>
</evidence>
<feature type="active site" description="Nucleophile" evidence="7">
    <location>
        <position position="164"/>
    </location>
</feature>
<keyword evidence="5 7" id="KW-0573">Peptidoglycan synthesis</keyword>
<sequence length="246" mass="27482">MKIVLLALALAGLIGACTAQSNPTPFRDQQQQFPRVRAAYRRTWPGLRLLLLRHHIDPSRLEVFVRVFKVGRKVEVWGRNQGAAGFELLRTYPIAACSGSLGPKRQEGDRQVPEGFYTINRFNPSSLYHLSLGLDYPNAADRTLGNPKPGGDIFIHGSDVTIGCVPITDALIEELYVLLVEARAAGQQEIPVHIFPFELNQAMLARYRQHRHYSFWQSLQAGYAYFEQHRCPAPAAAPANGAYAMP</sequence>
<dbReference type="SUPFAM" id="SSF141523">
    <property type="entry name" value="L,D-transpeptidase catalytic domain-like"/>
    <property type="match status" value="1"/>
</dbReference>
<keyword evidence="11" id="KW-1185">Reference proteome</keyword>
<keyword evidence="6 7" id="KW-0961">Cell wall biogenesis/degradation</keyword>
<dbReference type="InterPro" id="IPR038063">
    <property type="entry name" value="Transpep_catalytic_dom"/>
</dbReference>
<keyword evidence="3" id="KW-0808">Transferase</keyword>
<name>A0ABP7NG46_9BACT</name>
<dbReference type="PROSITE" id="PS51257">
    <property type="entry name" value="PROKAR_LIPOPROTEIN"/>
    <property type="match status" value="1"/>
</dbReference>
<evidence type="ECO:0000259" key="9">
    <source>
        <dbReference type="PROSITE" id="PS52029"/>
    </source>
</evidence>
<gene>
    <name evidence="10" type="ORF">GCM10022406_30180</name>
</gene>
<organism evidence="10 11">
    <name type="scientific">Hymenobacter algoricola</name>
    <dbReference type="NCBI Taxonomy" id="486267"/>
    <lineage>
        <taxon>Bacteria</taxon>
        <taxon>Pseudomonadati</taxon>
        <taxon>Bacteroidota</taxon>
        <taxon>Cytophagia</taxon>
        <taxon>Cytophagales</taxon>
        <taxon>Hymenobacteraceae</taxon>
        <taxon>Hymenobacter</taxon>
    </lineage>
</organism>
<dbReference type="Pfam" id="PF03734">
    <property type="entry name" value="YkuD"/>
    <property type="match status" value="1"/>
</dbReference>
<feature type="active site" description="Proton donor/acceptor" evidence="7">
    <location>
        <position position="156"/>
    </location>
</feature>
<dbReference type="PANTHER" id="PTHR36699">
    <property type="entry name" value="LD-TRANSPEPTIDASE"/>
    <property type="match status" value="1"/>
</dbReference>
<comment type="caution">
    <text evidence="10">The sequence shown here is derived from an EMBL/GenBank/DDBJ whole genome shotgun (WGS) entry which is preliminary data.</text>
</comment>
<proteinExistence type="inferred from homology"/>
<evidence type="ECO:0000256" key="1">
    <source>
        <dbReference type="ARBA" id="ARBA00004752"/>
    </source>
</evidence>
<dbReference type="CDD" id="cd16913">
    <property type="entry name" value="YkuD_like"/>
    <property type="match status" value="1"/>
</dbReference>
<accession>A0ABP7NG46</accession>
<feature type="chain" id="PRO_5046886597" description="L,D-TPase catalytic domain-containing protein" evidence="8">
    <location>
        <begin position="22"/>
        <end position="246"/>
    </location>
</feature>
<dbReference type="RefSeq" id="WP_345115694.1">
    <property type="nucleotide sequence ID" value="NZ_BAABDH010000098.1"/>
</dbReference>
<feature type="signal peptide" evidence="8">
    <location>
        <begin position="1"/>
        <end position="21"/>
    </location>
</feature>
<evidence type="ECO:0000313" key="10">
    <source>
        <dbReference type="EMBL" id="GAA3946246.1"/>
    </source>
</evidence>
<keyword evidence="4 7" id="KW-0133">Cell shape</keyword>
<evidence type="ECO:0000256" key="5">
    <source>
        <dbReference type="ARBA" id="ARBA00022984"/>
    </source>
</evidence>
<feature type="domain" description="L,D-TPase catalytic" evidence="9">
    <location>
        <begin position="63"/>
        <end position="195"/>
    </location>
</feature>
<reference evidence="11" key="1">
    <citation type="journal article" date="2019" name="Int. J. Syst. Evol. Microbiol.">
        <title>The Global Catalogue of Microorganisms (GCM) 10K type strain sequencing project: providing services to taxonomists for standard genome sequencing and annotation.</title>
        <authorList>
            <consortium name="The Broad Institute Genomics Platform"/>
            <consortium name="The Broad Institute Genome Sequencing Center for Infectious Disease"/>
            <person name="Wu L."/>
            <person name="Ma J."/>
        </authorList>
    </citation>
    <scope>NUCLEOTIDE SEQUENCE [LARGE SCALE GENOMIC DNA]</scope>
    <source>
        <strain evidence="11">JCM 17214</strain>
    </source>
</reference>
<comment type="similarity">
    <text evidence="2">Belongs to the YkuD family.</text>
</comment>
<evidence type="ECO:0000256" key="8">
    <source>
        <dbReference type="SAM" id="SignalP"/>
    </source>
</evidence>
<evidence type="ECO:0000313" key="11">
    <source>
        <dbReference type="Proteomes" id="UP001499909"/>
    </source>
</evidence>
<evidence type="ECO:0000256" key="3">
    <source>
        <dbReference type="ARBA" id="ARBA00022679"/>
    </source>
</evidence>
<comment type="pathway">
    <text evidence="1 7">Cell wall biogenesis; peptidoglycan biosynthesis.</text>
</comment>
<evidence type="ECO:0000256" key="4">
    <source>
        <dbReference type="ARBA" id="ARBA00022960"/>
    </source>
</evidence>
<dbReference type="PANTHER" id="PTHR36699:SF1">
    <property type="entry name" value="L,D-TRANSPEPTIDASE YAFK-RELATED"/>
    <property type="match status" value="1"/>
</dbReference>
<evidence type="ECO:0000256" key="7">
    <source>
        <dbReference type="PROSITE-ProRule" id="PRU01373"/>
    </source>
</evidence>
<keyword evidence="8" id="KW-0732">Signal</keyword>
<dbReference type="InterPro" id="IPR005490">
    <property type="entry name" value="LD_TPept_cat_dom"/>
</dbReference>
<evidence type="ECO:0000256" key="6">
    <source>
        <dbReference type="ARBA" id="ARBA00023316"/>
    </source>
</evidence>
<dbReference type="EMBL" id="BAABDH010000098">
    <property type="protein sequence ID" value="GAA3946246.1"/>
    <property type="molecule type" value="Genomic_DNA"/>
</dbReference>
<dbReference type="Proteomes" id="UP001499909">
    <property type="component" value="Unassembled WGS sequence"/>
</dbReference>